<dbReference type="EC" id="3.1.1.-" evidence="2"/>
<comment type="domain">
    <text evidence="2">A Gly-cisPro motif from one monomer fits into the active site of the other monomer to allow specific chiral rejection of L-amino acids.</text>
</comment>
<keyword evidence="2" id="KW-0694">RNA-binding</keyword>
<comment type="catalytic activity">
    <reaction evidence="2">
        <text>glycyl-tRNA(Ala) + H2O = tRNA(Ala) + glycine + H(+)</text>
        <dbReference type="Rhea" id="RHEA:53744"/>
        <dbReference type="Rhea" id="RHEA-COMP:9657"/>
        <dbReference type="Rhea" id="RHEA-COMP:13640"/>
        <dbReference type="ChEBI" id="CHEBI:15377"/>
        <dbReference type="ChEBI" id="CHEBI:15378"/>
        <dbReference type="ChEBI" id="CHEBI:57305"/>
        <dbReference type="ChEBI" id="CHEBI:78442"/>
        <dbReference type="ChEBI" id="CHEBI:78522"/>
    </reaction>
</comment>
<dbReference type="Gene3D" id="3.50.80.10">
    <property type="entry name" value="D-tyrosyl-tRNA(Tyr) deacylase"/>
    <property type="match status" value="1"/>
</dbReference>
<dbReference type="InterPro" id="IPR023509">
    <property type="entry name" value="DTD-like_sf"/>
</dbReference>
<feature type="short sequence motif" description="Gly-cisPro motif, important for rejection of L-amino acids" evidence="2">
    <location>
        <begin position="137"/>
        <end position="138"/>
    </location>
</feature>
<reference evidence="3 4" key="1">
    <citation type="journal article" date="2016" name="Nat. Commun.">
        <title>Thousands of microbial genomes shed light on interconnected biogeochemical processes in an aquifer system.</title>
        <authorList>
            <person name="Anantharaman K."/>
            <person name="Brown C.T."/>
            <person name="Hug L.A."/>
            <person name="Sharon I."/>
            <person name="Castelle C.J."/>
            <person name="Probst A.J."/>
            <person name="Thomas B.C."/>
            <person name="Singh A."/>
            <person name="Wilkins M.J."/>
            <person name="Karaoz U."/>
            <person name="Brodie E.L."/>
            <person name="Williams K.H."/>
            <person name="Hubbard S.S."/>
            <person name="Banfield J.F."/>
        </authorList>
    </citation>
    <scope>NUCLEOTIDE SEQUENCE [LARGE SCALE GENOMIC DNA]</scope>
</reference>
<dbReference type="GO" id="GO:0019478">
    <property type="term" value="P:D-amino acid catabolic process"/>
    <property type="evidence" value="ECO:0007669"/>
    <property type="project" value="UniProtKB-UniRule"/>
</dbReference>
<dbReference type="EC" id="3.1.1.96" evidence="2"/>
<dbReference type="GO" id="GO:0051500">
    <property type="term" value="F:D-tyrosyl-tRNA(Tyr) deacylase activity"/>
    <property type="evidence" value="ECO:0007669"/>
    <property type="project" value="TreeGrafter"/>
</dbReference>
<dbReference type="GO" id="GO:0005737">
    <property type="term" value="C:cytoplasm"/>
    <property type="evidence" value="ECO:0007669"/>
    <property type="project" value="UniProtKB-SubCell"/>
</dbReference>
<dbReference type="Proteomes" id="UP000178659">
    <property type="component" value="Unassembled WGS sequence"/>
</dbReference>
<keyword evidence="2" id="KW-0378">Hydrolase</keyword>
<comment type="subunit">
    <text evidence="2">Homodimer.</text>
</comment>
<accession>A0A1G1VES5</accession>
<protein>
    <recommendedName>
        <fullName evidence="2">D-aminoacyl-tRNA deacylase</fullName>
        <shortName evidence="2">DTD</shortName>
        <ecNumber evidence="2">3.1.1.96</ecNumber>
    </recommendedName>
    <alternativeName>
        <fullName evidence="2">Gly-tRNA(Ala) deacylase</fullName>
        <ecNumber evidence="2">3.1.1.-</ecNumber>
    </alternativeName>
</protein>
<comment type="function">
    <text evidence="2">An aminoacyl-tRNA editing enzyme that deacylates mischarged D-aminoacyl-tRNAs. Also deacylates mischarged glycyl-tRNA(Ala), protecting cells against glycine mischarging by AlaRS. Acts via tRNA-based rather than protein-based catalysis; rejects L-amino acids rather than detecting D-amino acids in the active site. By recycling D-aminoacyl-tRNA to D-amino acids and free tRNA molecules, this enzyme counteracts the toxicity associated with the formation of D-aminoacyl-tRNA entities in vivo and helps enforce protein L-homochirality.</text>
</comment>
<evidence type="ECO:0000256" key="1">
    <source>
        <dbReference type="ARBA" id="ARBA00009673"/>
    </source>
</evidence>
<dbReference type="PANTHER" id="PTHR10472:SF5">
    <property type="entry name" value="D-AMINOACYL-TRNA DEACYLASE 1"/>
    <property type="match status" value="1"/>
</dbReference>
<dbReference type="EMBL" id="MHCC01000008">
    <property type="protein sequence ID" value="OGY13837.1"/>
    <property type="molecule type" value="Genomic_DNA"/>
</dbReference>
<proteinExistence type="inferred from homology"/>
<evidence type="ECO:0000256" key="2">
    <source>
        <dbReference type="HAMAP-Rule" id="MF_00518"/>
    </source>
</evidence>
<dbReference type="GO" id="GO:0106026">
    <property type="term" value="F:Gly-tRNA(Ala) deacylase activity"/>
    <property type="evidence" value="ECO:0007669"/>
    <property type="project" value="UniProtKB-UniRule"/>
</dbReference>
<comment type="subcellular location">
    <subcellularLocation>
        <location evidence="2">Cytoplasm</location>
    </subcellularLocation>
</comment>
<dbReference type="GO" id="GO:0000049">
    <property type="term" value="F:tRNA binding"/>
    <property type="evidence" value="ECO:0007669"/>
    <property type="project" value="UniProtKB-UniRule"/>
</dbReference>
<dbReference type="InterPro" id="IPR003732">
    <property type="entry name" value="Daa-tRNA_deacyls_DTD"/>
</dbReference>
<name>A0A1G1VES5_9BACT</name>
<dbReference type="PANTHER" id="PTHR10472">
    <property type="entry name" value="D-TYROSYL-TRNA TYR DEACYLASE"/>
    <property type="match status" value="1"/>
</dbReference>
<keyword evidence="2" id="KW-0820">tRNA-binding</keyword>
<comment type="similarity">
    <text evidence="1 2">Belongs to the DTD family.</text>
</comment>
<sequence>MRLAIQRVRKAEVSVDGQSVGKIGLGLFVLIGVGQGDKLEKADELANKLVNMRIMADQEDKMNLSVKDVGGEVLVVSQFTLYGDATNGRRPSFIKAAEPNLAKEIYERIIEKVRENGIKVETGNFGAYMKINAELDGPVTIIIES</sequence>
<organism evidence="3 4">
    <name type="scientific">Candidatus Blackburnbacteria bacterium RIFCSPLOWO2_01_FULL_40_20</name>
    <dbReference type="NCBI Taxonomy" id="1797519"/>
    <lineage>
        <taxon>Bacteria</taxon>
        <taxon>Candidatus Blackburniibacteriota</taxon>
    </lineage>
</organism>
<dbReference type="HAMAP" id="MF_00518">
    <property type="entry name" value="Deacylase_Dtd"/>
    <property type="match status" value="1"/>
</dbReference>
<dbReference type="AlphaFoldDB" id="A0A1G1VES5"/>
<dbReference type="GO" id="GO:0043908">
    <property type="term" value="F:Ser(Gly)-tRNA(Ala) hydrolase activity"/>
    <property type="evidence" value="ECO:0007669"/>
    <property type="project" value="UniProtKB-UniRule"/>
</dbReference>
<dbReference type="SUPFAM" id="SSF69500">
    <property type="entry name" value="DTD-like"/>
    <property type="match status" value="1"/>
</dbReference>
<dbReference type="Pfam" id="PF02580">
    <property type="entry name" value="Tyr_Deacylase"/>
    <property type="match status" value="1"/>
</dbReference>
<dbReference type="FunFam" id="3.50.80.10:FF:000001">
    <property type="entry name" value="D-aminoacyl-tRNA deacylase"/>
    <property type="match status" value="1"/>
</dbReference>
<gene>
    <name evidence="2" type="primary">dtd</name>
    <name evidence="3" type="ORF">A3A77_03610</name>
</gene>
<comment type="catalytic activity">
    <reaction evidence="2">
        <text>a D-aminoacyl-tRNA + H2O = a tRNA + a D-alpha-amino acid + H(+)</text>
        <dbReference type="Rhea" id="RHEA:13953"/>
        <dbReference type="Rhea" id="RHEA-COMP:10123"/>
        <dbReference type="Rhea" id="RHEA-COMP:10124"/>
        <dbReference type="ChEBI" id="CHEBI:15377"/>
        <dbReference type="ChEBI" id="CHEBI:15378"/>
        <dbReference type="ChEBI" id="CHEBI:59871"/>
        <dbReference type="ChEBI" id="CHEBI:78442"/>
        <dbReference type="ChEBI" id="CHEBI:79333"/>
        <dbReference type="EC" id="3.1.1.96"/>
    </reaction>
</comment>
<evidence type="ECO:0000313" key="3">
    <source>
        <dbReference type="EMBL" id="OGY13837.1"/>
    </source>
</evidence>
<keyword evidence="2" id="KW-0963">Cytoplasm</keyword>
<comment type="caution">
    <text evidence="3">The sequence shown here is derived from an EMBL/GenBank/DDBJ whole genome shotgun (WGS) entry which is preliminary data.</text>
</comment>
<dbReference type="NCBIfam" id="TIGR00256">
    <property type="entry name" value="D-aminoacyl-tRNA deacylase"/>
    <property type="match status" value="1"/>
</dbReference>
<evidence type="ECO:0000313" key="4">
    <source>
        <dbReference type="Proteomes" id="UP000178659"/>
    </source>
</evidence>